<evidence type="ECO:0000313" key="6">
    <source>
        <dbReference type="Proteomes" id="UP001595816"/>
    </source>
</evidence>
<feature type="region of interest" description="Disordered" evidence="3">
    <location>
        <begin position="159"/>
        <end position="190"/>
    </location>
</feature>
<proteinExistence type="predicted"/>
<dbReference type="EC" id="2.3.-.-" evidence="5"/>
<reference evidence="6" key="1">
    <citation type="journal article" date="2019" name="Int. J. Syst. Evol. Microbiol.">
        <title>The Global Catalogue of Microorganisms (GCM) 10K type strain sequencing project: providing services to taxonomists for standard genome sequencing and annotation.</title>
        <authorList>
            <consortium name="The Broad Institute Genomics Platform"/>
            <consortium name="The Broad Institute Genome Sequencing Center for Infectious Disease"/>
            <person name="Wu L."/>
            <person name="Ma J."/>
        </authorList>
    </citation>
    <scope>NUCLEOTIDE SEQUENCE [LARGE SCALE GENOMIC DNA]</scope>
    <source>
        <strain evidence="6">CGMCC 4.7289</strain>
    </source>
</reference>
<dbReference type="SUPFAM" id="SSF55729">
    <property type="entry name" value="Acyl-CoA N-acyltransferases (Nat)"/>
    <property type="match status" value="1"/>
</dbReference>
<evidence type="ECO:0000256" key="1">
    <source>
        <dbReference type="ARBA" id="ARBA00022679"/>
    </source>
</evidence>
<sequence>MEIRPATTADLDGLYRLAQSFDALGTQPTAPRAAYEDRMCDLLSDANHLVLLAVEDAAEAGYALAQDYGANPRRQFTVGRLHDLFVVPERRRHGIARLLMAGVTEWCRRRSLPMILDWQARLEAVPFYESLGFVADHIGDQREFPGFCLDLRDGSAGRDVRATRDAPATRDARATRDIHGRTRDVPATPE</sequence>
<protein>
    <submittedName>
        <fullName evidence="5">GNAT family N-acetyltransferase</fullName>
        <ecNumber evidence="5">2.3.-.-</ecNumber>
    </submittedName>
</protein>
<keyword evidence="1 5" id="KW-0808">Transferase</keyword>
<dbReference type="Pfam" id="PF13673">
    <property type="entry name" value="Acetyltransf_10"/>
    <property type="match status" value="1"/>
</dbReference>
<dbReference type="PANTHER" id="PTHR43877">
    <property type="entry name" value="AMINOALKYLPHOSPHONATE N-ACETYLTRANSFERASE-RELATED-RELATED"/>
    <property type="match status" value="1"/>
</dbReference>
<evidence type="ECO:0000313" key="5">
    <source>
        <dbReference type="EMBL" id="MFC4132775.1"/>
    </source>
</evidence>
<dbReference type="InterPro" id="IPR000182">
    <property type="entry name" value="GNAT_dom"/>
</dbReference>
<dbReference type="Proteomes" id="UP001595816">
    <property type="component" value="Unassembled WGS sequence"/>
</dbReference>
<accession>A0ABV8LPT9</accession>
<dbReference type="CDD" id="cd04301">
    <property type="entry name" value="NAT_SF"/>
    <property type="match status" value="1"/>
</dbReference>
<evidence type="ECO:0000256" key="3">
    <source>
        <dbReference type="SAM" id="MobiDB-lite"/>
    </source>
</evidence>
<dbReference type="InterPro" id="IPR016181">
    <property type="entry name" value="Acyl_CoA_acyltransferase"/>
</dbReference>
<dbReference type="PROSITE" id="PS51186">
    <property type="entry name" value="GNAT"/>
    <property type="match status" value="1"/>
</dbReference>
<dbReference type="GO" id="GO:0016746">
    <property type="term" value="F:acyltransferase activity"/>
    <property type="evidence" value="ECO:0007669"/>
    <property type="project" value="UniProtKB-KW"/>
</dbReference>
<name>A0ABV8LPT9_9ACTN</name>
<keyword evidence="6" id="KW-1185">Reference proteome</keyword>
<comment type="caution">
    <text evidence="5">The sequence shown here is derived from an EMBL/GenBank/DDBJ whole genome shotgun (WGS) entry which is preliminary data.</text>
</comment>
<evidence type="ECO:0000256" key="2">
    <source>
        <dbReference type="ARBA" id="ARBA00023315"/>
    </source>
</evidence>
<dbReference type="Gene3D" id="3.40.630.30">
    <property type="match status" value="1"/>
</dbReference>
<evidence type="ECO:0000259" key="4">
    <source>
        <dbReference type="PROSITE" id="PS51186"/>
    </source>
</evidence>
<feature type="compositionally biased region" description="Basic and acidic residues" evidence="3">
    <location>
        <begin position="159"/>
        <end position="184"/>
    </location>
</feature>
<dbReference type="RefSeq" id="WP_253752619.1">
    <property type="nucleotide sequence ID" value="NZ_JAMZDZ010000001.1"/>
</dbReference>
<dbReference type="InterPro" id="IPR050832">
    <property type="entry name" value="Bact_Acetyltransf"/>
</dbReference>
<feature type="domain" description="N-acetyltransferase" evidence="4">
    <location>
        <begin position="1"/>
        <end position="167"/>
    </location>
</feature>
<dbReference type="EMBL" id="JBHSAY010000009">
    <property type="protein sequence ID" value="MFC4132775.1"/>
    <property type="molecule type" value="Genomic_DNA"/>
</dbReference>
<organism evidence="5 6">
    <name type="scientific">Hamadaea flava</name>
    <dbReference type="NCBI Taxonomy" id="1742688"/>
    <lineage>
        <taxon>Bacteria</taxon>
        <taxon>Bacillati</taxon>
        <taxon>Actinomycetota</taxon>
        <taxon>Actinomycetes</taxon>
        <taxon>Micromonosporales</taxon>
        <taxon>Micromonosporaceae</taxon>
        <taxon>Hamadaea</taxon>
    </lineage>
</organism>
<gene>
    <name evidence="5" type="ORF">ACFOZ4_19375</name>
</gene>
<keyword evidence="2 5" id="KW-0012">Acyltransferase</keyword>